<organism evidence="1 2">
    <name type="scientific">Janthinobacterium fluminis</name>
    <dbReference type="NCBI Taxonomy" id="2987524"/>
    <lineage>
        <taxon>Bacteria</taxon>
        <taxon>Pseudomonadati</taxon>
        <taxon>Pseudomonadota</taxon>
        <taxon>Betaproteobacteria</taxon>
        <taxon>Burkholderiales</taxon>
        <taxon>Oxalobacteraceae</taxon>
        <taxon>Janthinobacterium</taxon>
    </lineage>
</organism>
<proteinExistence type="predicted"/>
<dbReference type="RefSeq" id="WP_273672005.1">
    <property type="nucleotide sequence ID" value="NZ_JAQQXR010000006.1"/>
</dbReference>
<sequence>MEMHYIPNNYSTSAVALPAGSVSFVALGARLALGVDQGQAELAPNLVVRRLLDYLGRAAHQVGAGLMVRRANLLLRF</sequence>
<dbReference type="EMBL" id="JAQQXR010000006">
    <property type="protein sequence ID" value="MDC8759043.1"/>
    <property type="molecule type" value="Genomic_DNA"/>
</dbReference>
<evidence type="ECO:0000313" key="1">
    <source>
        <dbReference type="EMBL" id="MDC8759043.1"/>
    </source>
</evidence>
<comment type="caution">
    <text evidence="1">The sequence shown here is derived from an EMBL/GenBank/DDBJ whole genome shotgun (WGS) entry which is preliminary data.</text>
</comment>
<protein>
    <submittedName>
        <fullName evidence="1">Uncharacterized protein</fullName>
    </submittedName>
</protein>
<evidence type="ECO:0000313" key="2">
    <source>
        <dbReference type="Proteomes" id="UP001221208"/>
    </source>
</evidence>
<keyword evidence="2" id="KW-1185">Reference proteome</keyword>
<accession>A0ABT5K3R0</accession>
<reference evidence="1 2" key="1">
    <citation type="submission" date="2022-10" db="EMBL/GenBank/DDBJ databases">
        <title>Janthinobacterium sp. hw3 Genome sequencing.</title>
        <authorList>
            <person name="Park S."/>
        </authorList>
    </citation>
    <scope>NUCLEOTIDE SEQUENCE [LARGE SCALE GENOMIC DNA]</scope>
    <source>
        <strain evidence="2">hw3</strain>
    </source>
</reference>
<gene>
    <name evidence="1" type="ORF">OIK44_15795</name>
</gene>
<dbReference type="Proteomes" id="UP001221208">
    <property type="component" value="Unassembled WGS sequence"/>
</dbReference>
<name>A0ABT5K3R0_9BURK</name>